<evidence type="ECO:0000313" key="1">
    <source>
        <dbReference type="EMBL" id="MCK6263941.1"/>
    </source>
</evidence>
<accession>A0A9X1XJJ7</accession>
<proteinExistence type="predicted"/>
<reference evidence="1" key="1">
    <citation type="submission" date="2021-11" db="EMBL/GenBank/DDBJ databases">
        <title>Vibrio ZSDE26 sp. nov. and Vibrio ZSDZ34 sp. nov., isolated from coastal seawater in Qingdao.</title>
        <authorList>
            <person name="Zhang P."/>
        </authorList>
    </citation>
    <scope>NUCLEOTIDE SEQUENCE</scope>
    <source>
        <strain evidence="1">ZSDE26</strain>
    </source>
</reference>
<dbReference type="AlphaFoldDB" id="A0A9X1XJJ7"/>
<dbReference type="EMBL" id="JAJHVV010000006">
    <property type="protein sequence ID" value="MCK6263941.1"/>
    <property type="molecule type" value="Genomic_DNA"/>
</dbReference>
<organism evidence="1 2">
    <name type="scientific">Vibrio amylolyticus</name>
    <dbReference type="NCBI Taxonomy" id="2847292"/>
    <lineage>
        <taxon>Bacteria</taxon>
        <taxon>Pseudomonadati</taxon>
        <taxon>Pseudomonadota</taxon>
        <taxon>Gammaproteobacteria</taxon>
        <taxon>Vibrionales</taxon>
        <taxon>Vibrionaceae</taxon>
        <taxon>Vibrio</taxon>
    </lineage>
</organism>
<evidence type="ECO:0000313" key="2">
    <source>
        <dbReference type="Proteomes" id="UP001139559"/>
    </source>
</evidence>
<protein>
    <submittedName>
        <fullName evidence="1">Uncharacterized protein</fullName>
    </submittedName>
</protein>
<keyword evidence="2" id="KW-1185">Reference proteome</keyword>
<name>A0A9X1XJJ7_9VIBR</name>
<sequence length="125" mass="14621">MIDISQLHQDPDSYEMIDEDGHIYIFNGTYFLDGKIPDIGTDEESLNFALPCKETLLKTMNIEEGDKLQPEINDCYIQRITNDEYEIVPIKYLPKPNPDKANYYMPGENSYGPHRRLDVFQRLIM</sequence>
<dbReference type="Proteomes" id="UP001139559">
    <property type="component" value="Unassembled WGS sequence"/>
</dbReference>
<comment type="caution">
    <text evidence="1">The sequence shown here is derived from an EMBL/GenBank/DDBJ whole genome shotgun (WGS) entry which is preliminary data.</text>
</comment>
<gene>
    <name evidence="1" type="ORF">KP803_11735</name>
</gene>
<dbReference type="RefSeq" id="WP_248009020.1">
    <property type="nucleotide sequence ID" value="NZ_JAJHVV010000006.1"/>
</dbReference>